<dbReference type="AlphaFoldDB" id="A0A1M6QUY2"/>
<sequence length="225" mass="25943">MFYRKKKNRSRIVVLVCAILLFASFTYGYISNNKPLNKPQNIIQSTEENNINKKYPIDNKEGGGNKKIKKEGINEYSKNNESNVNDCLKEVNENSKIVFNTYYSKTGKMDTKQIDIPITIVGASLDEFKSYIKTNYSDWKINSISTKSASLFKEVDGYNPDYFIVQNKNGYITVYKINKAGEKELYEETDISISTLSEMDKKKLNEGIIAKDEEELYRIIEDYSS</sequence>
<dbReference type="STRING" id="1121301.SAMN02745912_02735"/>
<evidence type="ECO:0000313" key="3">
    <source>
        <dbReference type="Proteomes" id="UP000184465"/>
    </source>
</evidence>
<accession>A0A1M6QUY2</accession>
<feature type="domain" description="Bypass of forespore C C-terminal" evidence="1">
    <location>
        <begin position="167"/>
        <end position="224"/>
    </location>
</feature>
<evidence type="ECO:0000259" key="1">
    <source>
        <dbReference type="Pfam" id="PF08955"/>
    </source>
</evidence>
<protein>
    <submittedName>
        <fullName evidence="2">BofC C-terminal domain-containing protein</fullName>
    </submittedName>
</protein>
<name>A0A1M6QUY2_PARC5</name>
<proteinExistence type="predicted"/>
<dbReference type="Proteomes" id="UP000184465">
    <property type="component" value="Unassembled WGS sequence"/>
</dbReference>
<dbReference type="EMBL" id="FRAG01000039">
    <property type="protein sequence ID" value="SHK24044.1"/>
    <property type="molecule type" value="Genomic_DNA"/>
</dbReference>
<gene>
    <name evidence="2" type="ORF">SAMN02745912_02735</name>
</gene>
<reference evidence="3" key="1">
    <citation type="submission" date="2016-11" db="EMBL/GenBank/DDBJ databases">
        <authorList>
            <person name="Varghese N."/>
            <person name="Submissions S."/>
        </authorList>
    </citation>
    <scope>NUCLEOTIDE SEQUENCE [LARGE SCALE GENOMIC DNA]</scope>
    <source>
        <strain evidence="3">DSM 15212 / CIP 107654 / DViRD3</strain>
    </source>
</reference>
<dbReference type="RefSeq" id="WP_073151139.1">
    <property type="nucleotide sequence ID" value="NZ_FRAG01000039.1"/>
</dbReference>
<dbReference type="OrthoDB" id="2082016at2"/>
<organism evidence="2 3">
    <name type="scientific">Paramaledivibacter caminithermalis (strain DSM 15212 / CIP 107654 / DViRD3)</name>
    <name type="common">Clostridium caminithermale</name>
    <dbReference type="NCBI Taxonomy" id="1121301"/>
    <lineage>
        <taxon>Bacteria</taxon>
        <taxon>Bacillati</taxon>
        <taxon>Bacillota</taxon>
        <taxon>Clostridia</taxon>
        <taxon>Peptostreptococcales</taxon>
        <taxon>Caminicellaceae</taxon>
        <taxon>Paramaledivibacter</taxon>
    </lineage>
</organism>
<keyword evidence="3" id="KW-1185">Reference proteome</keyword>
<evidence type="ECO:0000313" key="2">
    <source>
        <dbReference type="EMBL" id="SHK24044.1"/>
    </source>
</evidence>
<dbReference type="Pfam" id="PF08955">
    <property type="entry name" value="BofC_C"/>
    <property type="match status" value="1"/>
</dbReference>
<dbReference type="InterPro" id="IPR015050">
    <property type="entry name" value="BofC_C"/>
</dbReference>